<evidence type="ECO:0000256" key="6">
    <source>
        <dbReference type="ARBA" id="ARBA00022847"/>
    </source>
</evidence>
<keyword evidence="5" id="KW-0677">Repeat</keyword>
<evidence type="ECO:0000313" key="13">
    <source>
        <dbReference type="Proteomes" id="UP000664203"/>
    </source>
</evidence>
<evidence type="ECO:0000256" key="10">
    <source>
        <dbReference type="ARBA" id="ARBA00048473"/>
    </source>
</evidence>
<evidence type="ECO:0000256" key="2">
    <source>
        <dbReference type="ARBA" id="ARBA00006855"/>
    </source>
</evidence>
<evidence type="ECO:0000256" key="7">
    <source>
        <dbReference type="ARBA" id="ARBA00022989"/>
    </source>
</evidence>
<feature type="transmembrane region" description="Helical" evidence="11">
    <location>
        <begin position="212"/>
        <end position="228"/>
    </location>
</feature>
<evidence type="ECO:0000313" key="12">
    <source>
        <dbReference type="EMBL" id="CAF9909009.1"/>
    </source>
</evidence>
<accession>A0A8H3ICY7</accession>
<keyword evidence="13" id="KW-1185">Reference proteome</keyword>
<feature type="transmembrane region" description="Helical" evidence="11">
    <location>
        <begin position="137"/>
        <end position="157"/>
    </location>
</feature>
<evidence type="ECO:0000256" key="11">
    <source>
        <dbReference type="SAM" id="Phobius"/>
    </source>
</evidence>
<dbReference type="AlphaFoldDB" id="A0A8H3ICY7"/>
<dbReference type="PANTHER" id="PTHR13131">
    <property type="entry name" value="CYSTINOSIN"/>
    <property type="match status" value="1"/>
</dbReference>
<evidence type="ECO:0000256" key="3">
    <source>
        <dbReference type="ARBA" id="ARBA00022448"/>
    </source>
</evidence>
<comment type="subcellular location">
    <subcellularLocation>
        <location evidence="1">Lysosome membrane</location>
        <topology evidence="1">Multi-pass membrane protein</topology>
    </subcellularLocation>
</comment>
<comment type="caution">
    <text evidence="12">The sequence shown here is derived from an EMBL/GenBank/DDBJ whole genome shotgun (WGS) entry which is preliminary data.</text>
</comment>
<keyword evidence="9" id="KW-0458">Lysosome</keyword>
<organism evidence="12 13">
    <name type="scientific">Alectoria fallacina</name>
    <dbReference type="NCBI Taxonomy" id="1903189"/>
    <lineage>
        <taxon>Eukaryota</taxon>
        <taxon>Fungi</taxon>
        <taxon>Dikarya</taxon>
        <taxon>Ascomycota</taxon>
        <taxon>Pezizomycotina</taxon>
        <taxon>Lecanoromycetes</taxon>
        <taxon>OSLEUM clade</taxon>
        <taxon>Lecanoromycetidae</taxon>
        <taxon>Lecanorales</taxon>
        <taxon>Lecanorineae</taxon>
        <taxon>Parmeliaceae</taxon>
        <taxon>Alectoria</taxon>
    </lineage>
</organism>
<gene>
    <name evidence="12" type="ORF">ALECFALPRED_005194</name>
</gene>
<dbReference type="InterPro" id="IPR006603">
    <property type="entry name" value="PQ-loop_rpt"/>
</dbReference>
<dbReference type="EMBL" id="CAJPDR010000032">
    <property type="protein sequence ID" value="CAF9909009.1"/>
    <property type="molecule type" value="Genomic_DNA"/>
</dbReference>
<keyword evidence="4 11" id="KW-0812">Transmembrane</keyword>
<proteinExistence type="inferred from homology"/>
<evidence type="ECO:0000256" key="8">
    <source>
        <dbReference type="ARBA" id="ARBA00023136"/>
    </source>
</evidence>
<evidence type="ECO:0008006" key="14">
    <source>
        <dbReference type="Google" id="ProtNLM"/>
    </source>
</evidence>
<dbReference type="GO" id="GO:0015293">
    <property type="term" value="F:symporter activity"/>
    <property type="evidence" value="ECO:0007669"/>
    <property type="project" value="UniProtKB-KW"/>
</dbReference>
<dbReference type="PANTHER" id="PTHR13131:SF5">
    <property type="entry name" value="CYSTINOSIN"/>
    <property type="match status" value="1"/>
</dbReference>
<evidence type="ECO:0000256" key="4">
    <source>
        <dbReference type="ARBA" id="ARBA00022692"/>
    </source>
</evidence>
<keyword evidence="8 11" id="KW-0472">Membrane</keyword>
<keyword evidence="6" id="KW-0769">Symport</keyword>
<keyword evidence="3" id="KW-0813">Transport</keyword>
<dbReference type="GO" id="GO:0000324">
    <property type="term" value="C:fungal-type vacuole"/>
    <property type="evidence" value="ECO:0007669"/>
    <property type="project" value="TreeGrafter"/>
</dbReference>
<feature type="transmembrane region" description="Helical" evidence="11">
    <location>
        <begin position="248"/>
        <end position="267"/>
    </location>
</feature>
<name>A0A8H3ICY7_9LECA</name>
<feature type="transmembrane region" description="Helical" evidence="11">
    <location>
        <begin position="58"/>
        <end position="83"/>
    </location>
</feature>
<feature type="transmembrane region" description="Helical" evidence="11">
    <location>
        <begin position="169"/>
        <end position="192"/>
    </location>
</feature>
<dbReference type="OrthoDB" id="75720at2759"/>
<comment type="similarity">
    <text evidence="2">Belongs to the cystinosin family.</text>
</comment>
<evidence type="ECO:0000256" key="5">
    <source>
        <dbReference type="ARBA" id="ARBA00022737"/>
    </source>
</evidence>
<comment type="catalytic activity">
    <reaction evidence="10">
        <text>L-cystine(out) + H(+)(out) = L-cystine(in) + H(+)(in)</text>
        <dbReference type="Rhea" id="RHEA:66172"/>
        <dbReference type="ChEBI" id="CHEBI:15378"/>
        <dbReference type="ChEBI" id="CHEBI:35491"/>
    </reaction>
    <physiologicalReaction direction="left-to-right" evidence="10">
        <dbReference type="Rhea" id="RHEA:66173"/>
    </physiologicalReaction>
</comment>
<dbReference type="InterPro" id="IPR005282">
    <property type="entry name" value="LC_transporter"/>
</dbReference>
<reference evidence="12" key="1">
    <citation type="submission" date="2021-03" db="EMBL/GenBank/DDBJ databases">
        <authorList>
            <person name="Tagirdzhanova G."/>
        </authorList>
    </citation>
    <scope>NUCLEOTIDE SEQUENCE</scope>
</reference>
<evidence type="ECO:0000256" key="9">
    <source>
        <dbReference type="ARBA" id="ARBA00023228"/>
    </source>
</evidence>
<dbReference type="Pfam" id="PF04193">
    <property type="entry name" value="PQ-loop"/>
    <property type="match status" value="2"/>
</dbReference>
<sequence length="295" mass="33085">MPTSYHLEPGEFKALSTFFPSSTEFLRALSRTLSWSASCYPQPLLNFRRRSTHGTTPAFPTLNILGFLCYAISTVCFYYSPLIKSQYRTRNNGEEDTVRANDVAFAIHTLALCILTLSQFWPRLWGFERRKMKLGKGIWGIAVGCVVGIAWVIGMVMRKGLDGGRDPGSWAWIDVVYAVSYVKLVVTVVKYIPQAWANYQRKSTAGWSINQILLDVIGGVLSIAQLVIDSSLQSDWSGITGNPVKLGLGNVSIFFDIVFMVQHYILYKGNKVEEDGMDWERRGLIASNDEEAATR</sequence>
<dbReference type="Proteomes" id="UP000664203">
    <property type="component" value="Unassembled WGS sequence"/>
</dbReference>
<protein>
    <recommendedName>
        <fullName evidence="14">Cystinosin</fullName>
    </recommendedName>
</protein>
<keyword evidence="7 11" id="KW-1133">Transmembrane helix</keyword>
<dbReference type="GO" id="GO:0005774">
    <property type="term" value="C:vacuolar membrane"/>
    <property type="evidence" value="ECO:0007669"/>
    <property type="project" value="TreeGrafter"/>
</dbReference>
<dbReference type="FunFam" id="1.20.1280.290:FF:000016">
    <property type="entry name" value="Cystinosin homolog"/>
    <property type="match status" value="1"/>
</dbReference>
<evidence type="ECO:0000256" key="1">
    <source>
        <dbReference type="ARBA" id="ARBA00004155"/>
    </source>
</evidence>
<dbReference type="Gene3D" id="1.20.1280.290">
    <property type="match status" value="1"/>
</dbReference>
<dbReference type="GO" id="GO:0015184">
    <property type="term" value="F:L-cystine transmembrane transporter activity"/>
    <property type="evidence" value="ECO:0007669"/>
    <property type="project" value="TreeGrafter"/>
</dbReference>
<dbReference type="SMART" id="SM00679">
    <property type="entry name" value="CTNS"/>
    <property type="match status" value="2"/>
</dbReference>